<accession>A0A803TIF9</accession>
<evidence type="ECO:0000313" key="6">
    <source>
        <dbReference type="Ensembl" id="ENSACAP00000034999.1"/>
    </source>
</evidence>
<name>A0A803TIF9_ANOCA</name>
<comment type="subcellular location">
    <subcellularLocation>
        <location evidence="1">Membrane</location>
        <topology evidence="1">Multi-pass membrane protein</topology>
    </subcellularLocation>
</comment>
<dbReference type="InParanoid" id="A0A803TIF9"/>
<evidence type="ECO:0000256" key="4">
    <source>
        <dbReference type="ARBA" id="ARBA00023136"/>
    </source>
</evidence>
<organism evidence="6 7">
    <name type="scientific">Anolis carolinensis</name>
    <name type="common">Green anole</name>
    <name type="synonym">American chameleon</name>
    <dbReference type="NCBI Taxonomy" id="28377"/>
    <lineage>
        <taxon>Eukaryota</taxon>
        <taxon>Metazoa</taxon>
        <taxon>Chordata</taxon>
        <taxon>Craniata</taxon>
        <taxon>Vertebrata</taxon>
        <taxon>Euteleostomi</taxon>
        <taxon>Lepidosauria</taxon>
        <taxon>Squamata</taxon>
        <taxon>Bifurcata</taxon>
        <taxon>Unidentata</taxon>
        <taxon>Episquamata</taxon>
        <taxon>Toxicofera</taxon>
        <taxon>Iguania</taxon>
        <taxon>Dactyloidae</taxon>
        <taxon>Anolis</taxon>
    </lineage>
</organism>
<keyword evidence="3 5" id="KW-1133">Transmembrane helix</keyword>
<reference evidence="6" key="3">
    <citation type="submission" date="2025-09" db="UniProtKB">
        <authorList>
            <consortium name="Ensembl"/>
        </authorList>
    </citation>
    <scope>IDENTIFICATION</scope>
</reference>
<reference evidence="6" key="2">
    <citation type="submission" date="2025-08" db="UniProtKB">
        <authorList>
            <consortium name="Ensembl"/>
        </authorList>
    </citation>
    <scope>IDENTIFICATION</scope>
</reference>
<dbReference type="InterPro" id="IPR003689">
    <property type="entry name" value="ZIP"/>
</dbReference>
<dbReference type="GO" id="GO:0030216">
    <property type="term" value="P:keratinocyte differentiation"/>
    <property type="evidence" value="ECO:0007669"/>
    <property type="project" value="Ensembl"/>
</dbReference>
<feature type="transmembrane region" description="Helical" evidence="5">
    <location>
        <begin position="45"/>
        <end position="66"/>
    </location>
</feature>
<dbReference type="PANTHER" id="PTHR11040">
    <property type="entry name" value="ZINC/IRON TRANSPORTER"/>
    <property type="match status" value="1"/>
</dbReference>
<dbReference type="GeneTree" id="ENSGT00940000160962"/>
<evidence type="ECO:0000256" key="1">
    <source>
        <dbReference type="ARBA" id="ARBA00004141"/>
    </source>
</evidence>
<evidence type="ECO:0000256" key="3">
    <source>
        <dbReference type="ARBA" id="ARBA00022989"/>
    </source>
</evidence>
<feature type="transmembrane region" description="Helical" evidence="5">
    <location>
        <begin position="245"/>
        <end position="266"/>
    </location>
</feature>
<feature type="transmembrane region" description="Helical" evidence="5">
    <location>
        <begin position="152"/>
        <end position="175"/>
    </location>
</feature>
<dbReference type="GO" id="GO:0071577">
    <property type="term" value="P:zinc ion transmembrane transport"/>
    <property type="evidence" value="ECO:0000318"/>
    <property type="project" value="GO_Central"/>
</dbReference>
<feature type="transmembrane region" description="Helical" evidence="5">
    <location>
        <begin position="6"/>
        <end position="25"/>
    </location>
</feature>
<dbReference type="GO" id="GO:0031410">
    <property type="term" value="C:cytoplasmic vesicle"/>
    <property type="evidence" value="ECO:0007669"/>
    <property type="project" value="Ensembl"/>
</dbReference>
<feature type="transmembrane region" description="Helical" evidence="5">
    <location>
        <begin position="214"/>
        <end position="233"/>
    </location>
</feature>
<protein>
    <submittedName>
        <fullName evidence="6">Solute carrier family 39 member 2</fullName>
    </submittedName>
</protein>
<keyword evidence="7" id="KW-1185">Reference proteome</keyword>
<dbReference type="Proteomes" id="UP000001646">
    <property type="component" value="Unplaced"/>
</dbReference>
<keyword evidence="2 5" id="KW-0812">Transmembrane</keyword>
<dbReference type="GO" id="GO:0070574">
    <property type="term" value="P:cadmium ion transmembrane transport"/>
    <property type="evidence" value="ECO:0007669"/>
    <property type="project" value="Ensembl"/>
</dbReference>
<dbReference type="GeneID" id="100552868"/>
<feature type="transmembrane region" description="Helical" evidence="5">
    <location>
        <begin position="181"/>
        <end position="202"/>
    </location>
</feature>
<dbReference type="RefSeq" id="XP_003223929.2">
    <property type="nucleotide sequence ID" value="XM_003223881.4"/>
</dbReference>
<dbReference type="GO" id="GO:0005385">
    <property type="term" value="F:zinc ion transmembrane transporter activity"/>
    <property type="evidence" value="ECO:0000318"/>
    <property type="project" value="GO_Central"/>
</dbReference>
<evidence type="ECO:0000256" key="5">
    <source>
        <dbReference type="SAM" id="Phobius"/>
    </source>
</evidence>
<keyword evidence="4 5" id="KW-0472">Membrane</keyword>
<reference evidence="6" key="1">
    <citation type="submission" date="2009-12" db="EMBL/GenBank/DDBJ databases">
        <title>The Genome Sequence of Anolis carolinensis (Green Anole Lizard).</title>
        <authorList>
            <consortium name="The Genome Sequencing Platform"/>
            <person name="Di Palma F."/>
            <person name="Alfoldi J."/>
            <person name="Heiman D."/>
            <person name="Young S."/>
            <person name="Grabherr M."/>
            <person name="Johnson J."/>
            <person name="Lander E.S."/>
            <person name="Lindblad-Toh K."/>
        </authorList>
    </citation>
    <scope>NUCLEOTIDE SEQUENCE [LARGE SCALE GENOMIC DNA]</scope>
    <source>
        <strain evidence="6">JBL SC #1</strain>
    </source>
</reference>
<feature type="transmembrane region" description="Helical" evidence="5">
    <location>
        <begin position="278"/>
        <end position="297"/>
    </location>
</feature>
<sequence>MDELLTVKIACLAGVLVITLFCGLIPSQVKWFQFNMARGKHRRILSCIGCFAAGVFLGACLMHMVADALGDIQEEIKKRQRQGVSTNKLNTTSDDNGDSDGYPFGELIISLGFFLVFIIESVVLHCCPRAVHAHGDHESQDNHKDLPEAHSSLRAFVLFLSLSFHSVFEGLAIGVQKQITAAIQLCLAVLIHKAIVVFSLSLKLVQSGTKVRWRLLYLVVFALMSPAGIGVGIGVSLSNSDGSSLAQAVLEGLAAGTFLYVTFLEILPYELRSHESPLTKFFFISLGFCVMAVIAIWA</sequence>
<dbReference type="CTD" id="29986"/>
<proteinExistence type="predicted"/>
<dbReference type="GO" id="GO:0005886">
    <property type="term" value="C:plasma membrane"/>
    <property type="evidence" value="ECO:0000318"/>
    <property type="project" value="GO_Central"/>
</dbReference>
<dbReference type="PANTHER" id="PTHR11040:SF120">
    <property type="entry name" value="ZINC TRANSPORTER ZIP2"/>
    <property type="match status" value="1"/>
</dbReference>
<gene>
    <name evidence="6" type="primary">SLC39A2</name>
</gene>
<dbReference type="Pfam" id="PF02535">
    <property type="entry name" value="Zip"/>
    <property type="match status" value="1"/>
</dbReference>
<evidence type="ECO:0000313" key="7">
    <source>
        <dbReference type="Proteomes" id="UP000001646"/>
    </source>
</evidence>
<feature type="transmembrane region" description="Helical" evidence="5">
    <location>
        <begin position="107"/>
        <end position="131"/>
    </location>
</feature>
<dbReference type="GO" id="GO:0036464">
    <property type="term" value="C:cytoplasmic ribonucleoprotein granule"/>
    <property type="evidence" value="ECO:0007669"/>
    <property type="project" value="Ensembl"/>
</dbReference>
<dbReference type="KEGG" id="acs:100552868"/>
<dbReference type="OrthoDB" id="448280at2759"/>
<evidence type="ECO:0000256" key="2">
    <source>
        <dbReference type="ARBA" id="ARBA00022692"/>
    </source>
</evidence>
<dbReference type="Ensembl" id="ENSACAT00000041016.1">
    <property type="protein sequence ID" value="ENSACAP00000034999.1"/>
    <property type="gene ID" value="ENSACAG00000034594.1"/>
</dbReference>
<dbReference type="AlphaFoldDB" id="A0A803TIF9"/>